<evidence type="ECO:0000256" key="11">
    <source>
        <dbReference type="ARBA" id="ARBA00023136"/>
    </source>
</evidence>
<evidence type="ECO:0000313" key="14">
    <source>
        <dbReference type="EMBL" id="KAG2184620.1"/>
    </source>
</evidence>
<sequence length="558" mass="62955">FYFFLVMSKVARIALHLLGCASNLWGLSKVEAVPNPYADGFGGHYQYLTILGLTVATLSFSLCLIRDFVPGFLNRKLYVNSMYITYIRWVVNCSLLLLLTNIPCTTQLEGLISVLYWGMTLIDPHLLVPKDVPPIPMLIDFSLHLFPAVFLWVDFLLFNVEFERAKSHVVNIYLFAIAYYVWTWYCFSKNQYYAYPFLAELSDTGRALFYAGCGTMCWIMYEAGNNRIALQERIYTDQFTVVGKLAVKRKLPKFSATSSLEKTDGSSRLGRFLFTTDKEKVFEKTGRARTSLTSFATPSPHSEFISMFSVRAVVRQAATVSTTARNLAAKRSIHSSPAALSDHLFVHRNTAENNPSIPFAFNDANKKRIEEIMKRYPPQYKKAAIMPLLDLGQRQNGFTSISVMNEVARLVDVPPMRVYEVATFYTMFNREPVGKYFLQLCTTTPCQLGGCGSTKILETIKDHLKLEVGETSKDGKFTLVEVECAGACVNAPVLAINDDYYEDLTPETTKKLLDNLQNDKPITPGPQGGRHTCEYAPGKYTTLNSEPYGPGFRMRDDL</sequence>
<reference evidence="14" key="1">
    <citation type="submission" date="2020-12" db="EMBL/GenBank/DDBJ databases">
        <title>Metabolic potential, ecology and presence of endohyphal bacteria is reflected in genomic diversity of Mucoromycotina.</title>
        <authorList>
            <person name="Muszewska A."/>
            <person name="Okrasinska A."/>
            <person name="Steczkiewicz K."/>
            <person name="Drgas O."/>
            <person name="Orlowska M."/>
            <person name="Perlinska-Lenart U."/>
            <person name="Aleksandrzak-Piekarczyk T."/>
            <person name="Szatraj K."/>
            <person name="Zielenkiewicz U."/>
            <person name="Pilsyk S."/>
            <person name="Malc E."/>
            <person name="Mieczkowski P."/>
            <person name="Kruszewska J.S."/>
            <person name="Biernat P."/>
            <person name="Pawlowska J."/>
        </authorList>
    </citation>
    <scope>NUCLEOTIDE SEQUENCE</scope>
    <source>
        <strain evidence="14">WA0000067209</strain>
    </source>
</reference>
<dbReference type="GO" id="GO:0098796">
    <property type="term" value="C:membrane protein complex"/>
    <property type="evidence" value="ECO:0007669"/>
    <property type="project" value="UniProtKB-ARBA"/>
</dbReference>
<dbReference type="Gene3D" id="1.10.10.1590">
    <property type="entry name" value="NADH-quinone oxidoreductase subunit E"/>
    <property type="match status" value="1"/>
</dbReference>
<evidence type="ECO:0000256" key="3">
    <source>
        <dbReference type="ARBA" id="ARBA00022692"/>
    </source>
</evidence>
<dbReference type="FunFam" id="3.40.30.10:FF:000022">
    <property type="entry name" value="NADH dehydrogenase flavoprotein 2, mitochondrial"/>
    <property type="match status" value="1"/>
</dbReference>
<dbReference type="CDD" id="cd03064">
    <property type="entry name" value="TRX_Fd_NuoE"/>
    <property type="match status" value="1"/>
</dbReference>
<dbReference type="GO" id="GO:0005743">
    <property type="term" value="C:mitochondrial inner membrane"/>
    <property type="evidence" value="ECO:0007669"/>
    <property type="project" value="UniProtKB-ARBA"/>
</dbReference>
<organism evidence="14 15">
    <name type="scientific">Mortierella isabellina</name>
    <name type="common">Filamentous fungus</name>
    <name type="synonym">Umbelopsis isabellina</name>
    <dbReference type="NCBI Taxonomy" id="91625"/>
    <lineage>
        <taxon>Eukaryota</taxon>
        <taxon>Fungi</taxon>
        <taxon>Fungi incertae sedis</taxon>
        <taxon>Mucoromycota</taxon>
        <taxon>Mucoromycotina</taxon>
        <taxon>Umbelopsidomycetes</taxon>
        <taxon>Umbelopsidales</taxon>
        <taxon>Umbelopsidaceae</taxon>
        <taxon>Umbelopsis</taxon>
    </lineage>
</organism>
<keyword evidence="5" id="KW-0479">Metal-binding</keyword>
<dbReference type="InterPro" id="IPR036249">
    <property type="entry name" value="Thioredoxin-like_sf"/>
</dbReference>
<comment type="similarity">
    <text evidence="2">Belongs to the complex I 24 kDa subunit family.</text>
</comment>
<dbReference type="FunFam" id="1.10.10.1590:FF:000001">
    <property type="entry name" value="NADH-quinone oxidoreductase subunit E"/>
    <property type="match status" value="1"/>
</dbReference>
<keyword evidence="3 13" id="KW-0812">Transmembrane</keyword>
<keyword evidence="10" id="KW-0520">NAD</keyword>
<evidence type="ECO:0000256" key="9">
    <source>
        <dbReference type="ARBA" id="ARBA00023014"/>
    </source>
</evidence>
<keyword evidence="4" id="KW-0001">2Fe-2S</keyword>
<evidence type="ECO:0000256" key="5">
    <source>
        <dbReference type="ARBA" id="ARBA00022723"/>
    </source>
</evidence>
<feature type="transmembrane region" description="Helical" evidence="13">
    <location>
        <begin position="48"/>
        <end position="69"/>
    </location>
</feature>
<keyword evidence="15" id="KW-1185">Reference proteome</keyword>
<accession>A0A8H7Q3H0</accession>
<feature type="transmembrane region" description="Helical" evidence="13">
    <location>
        <begin position="137"/>
        <end position="158"/>
    </location>
</feature>
<dbReference type="OrthoDB" id="10254187at2759"/>
<evidence type="ECO:0000256" key="13">
    <source>
        <dbReference type="SAM" id="Phobius"/>
    </source>
</evidence>
<keyword evidence="6" id="KW-1278">Translocase</keyword>
<feature type="non-terminal residue" evidence="14">
    <location>
        <position position="1"/>
    </location>
</feature>
<dbReference type="GO" id="GO:0006120">
    <property type="term" value="P:mitochondrial electron transport, NADH to ubiquinone"/>
    <property type="evidence" value="ECO:0007669"/>
    <property type="project" value="UniProtKB-ARBA"/>
</dbReference>
<dbReference type="PANTHER" id="PTHR10371">
    <property type="entry name" value="NADH DEHYDROGENASE UBIQUINONE FLAVOPROTEIN 2, MITOCHONDRIAL"/>
    <property type="match status" value="1"/>
</dbReference>
<name>A0A8H7Q3H0_MORIS</name>
<dbReference type="GO" id="GO:1902494">
    <property type="term" value="C:catalytic complex"/>
    <property type="evidence" value="ECO:0007669"/>
    <property type="project" value="UniProtKB-ARBA"/>
</dbReference>
<evidence type="ECO:0000256" key="6">
    <source>
        <dbReference type="ARBA" id="ARBA00022967"/>
    </source>
</evidence>
<dbReference type="Pfam" id="PF01257">
    <property type="entry name" value="2Fe-2S_thioredx"/>
    <property type="match status" value="1"/>
</dbReference>
<evidence type="ECO:0000256" key="7">
    <source>
        <dbReference type="ARBA" id="ARBA00022989"/>
    </source>
</evidence>
<gene>
    <name evidence="14" type="ORF">INT43_000533</name>
</gene>
<keyword evidence="9" id="KW-0411">Iron-sulfur</keyword>
<evidence type="ECO:0000256" key="8">
    <source>
        <dbReference type="ARBA" id="ARBA00023004"/>
    </source>
</evidence>
<dbReference type="AlphaFoldDB" id="A0A8H7Q3H0"/>
<proteinExistence type="inferred from homology"/>
<keyword evidence="7 13" id="KW-1133">Transmembrane helix</keyword>
<dbReference type="PANTHER" id="PTHR10371:SF3">
    <property type="entry name" value="NADH DEHYDROGENASE [UBIQUINONE] FLAVOPROTEIN 2, MITOCHONDRIAL"/>
    <property type="match status" value="1"/>
</dbReference>
<comment type="caution">
    <text evidence="14">The sequence shown here is derived from an EMBL/GenBank/DDBJ whole genome shotgun (WGS) entry which is preliminary data.</text>
</comment>
<feature type="transmembrane region" description="Helical" evidence="13">
    <location>
        <begin position="170"/>
        <end position="187"/>
    </location>
</feature>
<dbReference type="EMBL" id="JAEPQZ010000002">
    <property type="protein sequence ID" value="KAG2184620.1"/>
    <property type="molecule type" value="Genomic_DNA"/>
</dbReference>
<dbReference type="GO" id="GO:0016491">
    <property type="term" value="F:oxidoreductase activity"/>
    <property type="evidence" value="ECO:0007669"/>
    <property type="project" value="InterPro"/>
</dbReference>
<dbReference type="GO" id="GO:0051537">
    <property type="term" value="F:2 iron, 2 sulfur cluster binding"/>
    <property type="evidence" value="ECO:0007669"/>
    <property type="project" value="UniProtKB-KW"/>
</dbReference>
<dbReference type="Proteomes" id="UP000654370">
    <property type="component" value="Unassembled WGS sequence"/>
</dbReference>
<dbReference type="GO" id="GO:0008137">
    <property type="term" value="F:NADH dehydrogenase (ubiquinone) activity"/>
    <property type="evidence" value="ECO:0007669"/>
    <property type="project" value="UniProtKB-ARBA"/>
</dbReference>
<evidence type="ECO:0000256" key="12">
    <source>
        <dbReference type="ARBA" id="ARBA00034078"/>
    </source>
</evidence>
<protein>
    <submittedName>
        <fullName evidence="14">Uncharacterized protein</fullName>
    </submittedName>
</protein>
<evidence type="ECO:0000256" key="1">
    <source>
        <dbReference type="ARBA" id="ARBA00004127"/>
    </source>
</evidence>
<keyword evidence="8" id="KW-0408">Iron</keyword>
<dbReference type="InterPro" id="IPR041921">
    <property type="entry name" value="NuoE_N"/>
</dbReference>
<dbReference type="GO" id="GO:0012505">
    <property type="term" value="C:endomembrane system"/>
    <property type="evidence" value="ECO:0007669"/>
    <property type="project" value="UniProtKB-SubCell"/>
</dbReference>
<comment type="cofactor">
    <cofactor evidence="12">
        <name>[2Fe-2S] cluster</name>
        <dbReference type="ChEBI" id="CHEBI:190135"/>
    </cofactor>
</comment>
<dbReference type="InterPro" id="IPR042128">
    <property type="entry name" value="NuoE_dom"/>
</dbReference>
<evidence type="ECO:0000256" key="2">
    <source>
        <dbReference type="ARBA" id="ARBA00010643"/>
    </source>
</evidence>
<dbReference type="GO" id="GO:0046872">
    <property type="term" value="F:metal ion binding"/>
    <property type="evidence" value="ECO:0007669"/>
    <property type="project" value="UniProtKB-KW"/>
</dbReference>
<dbReference type="SUPFAM" id="SSF52833">
    <property type="entry name" value="Thioredoxin-like"/>
    <property type="match status" value="1"/>
</dbReference>
<dbReference type="Pfam" id="PF04750">
    <property type="entry name" value="Far-17a_AIG1"/>
    <property type="match status" value="1"/>
</dbReference>
<evidence type="ECO:0000256" key="4">
    <source>
        <dbReference type="ARBA" id="ARBA00022714"/>
    </source>
</evidence>
<dbReference type="NCBIfam" id="TIGR01958">
    <property type="entry name" value="nuoE_fam"/>
    <property type="match status" value="1"/>
</dbReference>
<comment type="subcellular location">
    <subcellularLocation>
        <location evidence="1">Endomembrane system</location>
        <topology evidence="1">Multi-pass membrane protein</topology>
    </subcellularLocation>
</comment>
<evidence type="ECO:0000313" key="15">
    <source>
        <dbReference type="Proteomes" id="UP000654370"/>
    </source>
</evidence>
<dbReference type="Gene3D" id="3.40.30.10">
    <property type="entry name" value="Glutaredoxin"/>
    <property type="match status" value="1"/>
</dbReference>
<evidence type="ECO:0000256" key="10">
    <source>
        <dbReference type="ARBA" id="ARBA00023027"/>
    </source>
</evidence>
<keyword evidence="11 13" id="KW-0472">Membrane</keyword>
<dbReference type="InterPro" id="IPR006838">
    <property type="entry name" value="ADTRP_AIG1"/>
</dbReference>
<dbReference type="InterPro" id="IPR002023">
    <property type="entry name" value="NuoE-like"/>
</dbReference>